<feature type="region of interest" description="Disordered" evidence="1">
    <location>
        <begin position="475"/>
        <end position="500"/>
    </location>
</feature>
<comment type="caution">
    <text evidence="2">The sequence shown here is derived from an EMBL/GenBank/DDBJ whole genome shotgun (WGS) entry which is preliminary data.</text>
</comment>
<feature type="compositionally biased region" description="Polar residues" evidence="1">
    <location>
        <begin position="519"/>
        <end position="529"/>
    </location>
</feature>
<feature type="compositionally biased region" description="Polar residues" evidence="1">
    <location>
        <begin position="299"/>
        <end position="319"/>
    </location>
</feature>
<feature type="compositionally biased region" description="Low complexity" evidence="1">
    <location>
        <begin position="721"/>
        <end position="737"/>
    </location>
</feature>
<sequence>MLYKVWAGFGQTSARTEIKIHRAASSRQSLTTTAYLNTQLAPGFSVLPSVLTSGATGTLVLVVEKRQQEQPPERDSYAETVMAQSASGLRDADILEYYHSQHANAGAQSSSDESERRAFNRHRPSPSPSEEEYDPSHRLSSATVRGEADVTLRSGTPPPGAALTPNVADIKRRPSARAAANADNRRLAIVELDRRVSNESSQYPSNGSSDISSSSDTSQRLARESSLSSRRGMDQPRMALIAPPDAAPSSYTNLAPSDRVSYRNSTGQHGLTKVPSLQHKRTKSSGDPFKSLTPGDANVPNSDGQQHPSVASSPSTAAQGRSVRNGGRSAESEDIIIPIEPVLPVAPYQNAETRAGASLGNLWSSPEVGTPDIGQGKQVGARVAGPHVHILSNSEMNWAVPTPHDGYPTQPHRATAGDDFPAEQVSLISTSRDPGPSKPPSTLNDMSYMFFDSALHGTAGPPPEIPKVLQIPLQSHTPLSPALPPPRPPRRGAHSNPHQYPSIHDVQLAFVPPLEHQEQMSLSSVSTGTPPRPVRHAREQASHEPPFPAHDRSYEETQSDAASTTLARTLSQSSVTSTSTDSTSTTSSASGSIYSDDLYRSPKHRSEDKYATVRSEGRSSARPSLEGAFSPNPPPPQSYHREEATIVSAEAPLPPAKDDIYLHNRDGATASSSVGTIDDLMAAVGDAIDDIGLVNAKDVPPPTVVQPSWEEKKQPSPSRPALGLRRGSTSSSSFASTHGGDRRSGEENEDLELYPTQSISSAEQKKPYTPPSTADSGHSSSSRSNDSKLFSAIRHTTSSLSLSRFPIHLARSKTDSVPFAPTTIFSQPPVTTPEKTRRLKRKVVGYPQAMSFQDVMKMRTALDRAAGYAEKINQLYAEDCGLDAWIAGVKSRKKGGQRATDTESDLLSPLKSPSMAASAHVHQLTRHMSRNSMASEVTFPIRPDAYVATNLRAHETEDSPPQGLSPSLPYPSLAVGIGSRNHPSGSNLSGGKPGFFASIGRRASLKKERNHVLQPGYRPPARLPLSTPSPALRSVQIENSPQIPGGPRAQPPRNSTLMPHFAPSLGSPRPAPSTSADSPMSQAPKAYLPNSPRTSESVDRSSRFLLPWLDTVDTSLRVYAATILLFVDFRRILLWIGHTTSSPRVSLELNDPFLTVANFLIPLSMSHLPARTPMEAHEAPTLGQVRKVWIEAGDYIWTICFHLPGHIFVGASVEALLLYRE</sequence>
<dbReference type="AlphaFoldDB" id="A0A9P6DX19"/>
<proteinExistence type="predicted"/>
<feature type="region of interest" description="Disordered" evidence="1">
    <location>
        <begin position="103"/>
        <end position="182"/>
    </location>
</feature>
<feature type="compositionally biased region" description="Polar residues" evidence="1">
    <location>
        <begin position="559"/>
        <end position="568"/>
    </location>
</feature>
<protein>
    <submittedName>
        <fullName evidence="2">Uncharacterized protein</fullName>
    </submittedName>
</protein>
<gene>
    <name evidence="2" type="ORF">BS47DRAFT_1485270</name>
</gene>
<feature type="region of interest" description="Disordered" evidence="1">
    <location>
        <begin position="197"/>
        <end position="332"/>
    </location>
</feature>
<reference evidence="2" key="1">
    <citation type="journal article" date="2020" name="Nat. Commun.">
        <title>Large-scale genome sequencing of mycorrhizal fungi provides insights into the early evolution of symbiotic traits.</title>
        <authorList>
            <person name="Miyauchi S."/>
            <person name="Kiss E."/>
            <person name="Kuo A."/>
            <person name="Drula E."/>
            <person name="Kohler A."/>
            <person name="Sanchez-Garcia M."/>
            <person name="Morin E."/>
            <person name="Andreopoulos B."/>
            <person name="Barry K.W."/>
            <person name="Bonito G."/>
            <person name="Buee M."/>
            <person name="Carver A."/>
            <person name="Chen C."/>
            <person name="Cichocki N."/>
            <person name="Clum A."/>
            <person name="Culley D."/>
            <person name="Crous P.W."/>
            <person name="Fauchery L."/>
            <person name="Girlanda M."/>
            <person name="Hayes R.D."/>
            <person name="Keri Z."/>
            <person name="LaButti K."/>
            <person name="Lipzen A."/>
            <person name="Lombard V."/>
            <person name="Magnuson J."/>
            <person name="Maillard F."/>
            <person name="Murat C."/>
            <person name="Nolan M."/>
            <person name="Ohm R.A."/>
            <person name="Pangilinan J."/>
            <person name="Pereira M.F."/>
            <person name="Perotto S."/>
            <person name="Peter M."/>
            <person name="Pfister S."/>
            <person name="Riley R."/>
            <person name="Sitrit Y."/>
            <person name="Stielow J.B."/>
            <person name="Szollosi G."/>
            <person name="Zifcakova L."/>
            <person name="Stursova M."/>
            <person name="Spatafora J.W."/>
            <person name="Tedersoo L."/>
            <person name="Vaario L.M."/>
            <person name="Yamada A."/>
            <person name="Yan M."/>
            <person name="Wang P."/>
            <person name="Xu J."/>
            <person name="Bruns T."/>
            <person name="Baldrian P."/>
            <person name="Vilgalys R."/>
            <person name="Dunand C."/>
            <person name="Henrissat B."/>
            <person name="Grigoriev I.V."/>
            <person name="Hibbett D."/>
            <person name="Nagy L.G."/>
            <person name="Martin F.M."/>
        </authorList>
    </citation>
    <scope>NUCLEOTIDE SEQUENCE</scope>
    <source>
        <strain evidence="2">UP504</strain>
    </source>
</reference>
<accession>A0A9P6DX19</accession>
<feature type="region of interest" description="Disordered" evidence="1">
    <location>
        <begin position="1006"/>
        <end position="1097"/>
    </location>
</feature>
<feature type="region of interest" description="Disordered" evidence="1">
    <location>
        <begin position="516"/>
        <end position="640"/>
    </location>
</feature>
<name>A0A9P6DX19_9AGAM</name>
<keyword evidence="3" id="KW-1185">Reference proteome</keyword>
<feature type="region of interest" description="Disordered" evidence="1">
    <location>
        <begin position="693"/>
        <end position="787"/>
    </location>
</feature>
<feature type="region of interest" description="Disordered" evidence="1">
    <location>
        <begin position="954"/>
        <end position="993"/>
    </location>
</feature>
<feature type="region of interest" description="Disordered" evidence="1">
    <location>
        <begin position="891"/>
        <end position="912"/>
    </location>
</feature>
<feature type="compositionally biased region" description="Low complexity" evidence="1">
    <location>
        <begin position="771"/>
        <end position="787"/>
    </location>
</feature>
<feature type="compositionally biased region" description="Basic and acidic residues" evidence="1">
    <location>
        <begin position="597"/>
        <end position="619"/>
    </location>
</feature>
<feature type="compositionally biased region" description="Polar residues" evidence="1">
    <location>
        <begin position="1072"/>
        <end position="1081"/>
    </location>
</feature>
<feature type="compositionally biased region" description="Low complexity" evidence="1">
    <location>
        <begin position="205"/>
        <end position="230"/>
    </location>
</feature>
<dbReference type="Proteomes" id="UP000886523">
    <property type="component" value="Unassembled WGS sequence"/>
</dbReference>
<feature type="compositionally biased region" description="Low complexity" evidence="1">
    <location>
        <begin position="569"/>
        <end position="595"/>
    </location>
</feature>
<evidence type="ECO:0000313" key="3">
    <source>
        <dbReference type="Proteomes" id="UP000886523"/>
    </source>
</evidence>
<evidence type="ECO:0000313" key="2">
    <source>
        <dbReference type="EMBL" id="KAF9514163.1"/>
    </source>
</evidence>
<dbReference type="EMBL" id="MU128964">
    <property type="protein sequence ID" value="KAF9514163.1"/>
    <property type="molecule type" value="Genomic_DNA"/>
</dbReference>
<organism evidence="2 3">
    <name type="scientific">Hydnum rufescens UP504</name>
    <dbReference type="NCBI Taxonomy" id="1448309"/>
    <lineage>
        <taxon>Eukaryota</taxon>
        <taxon>Fungi</taxon>
        <taxon>Dikarya</taxon>
        <taxon>Basidiomycota</taxon>
        <taxon>Agaricomycotina</taxon>
        <taxon>Agaricomycetes</taxon>
        <taxon>Cantharellales</taxon>
        <taxon>Hydnaceae</taxon>
        <taxon>Hydnum</taxon>
    </lineage>
</organism>
<evidence type="ECO:0000256" key="1">
    <source>
        <dbReference type="SAM" id="MobiDB-lite"/>
    </source>
</evidence>
<dbReference type="OrthoDB" id="2413468at2759"/>